<feature type="region of interest" description="Disordered" evidence="11">
    <location>
        <begin position="119"/>
        <end position="138"/>
    </location>
</feature>
<dbReference type="InterPro" id="IPR023214">
    <property type="entry name" value="HAD_sf"/>
</dbReference>
<evidence type="ECO:0000313" key="13">
    <source>
        <dbReference type="Proteomes" id="UP000608024"/>
    </source>
</evidence>
<comment type="cofactor">
    <cofactor evidence="1">
        <name>Mg(2+)</name>
        <dbReference type="ChEBI" id="CHEBI:18420"/>
    </cofactor>
</comment>
<comment type="caution">
    <text evidence="12">The sequence shown here is derived from an EMBL/GenBank/DDBJ whole genome shotgun (WGS) entry which is preliminary data.</text>
</comment>
<keyword evidence="5" id="KW-0460">Magnesium</keyword>
<comment type="similarity">
    <text evidence="2">Belongs to the HAD-like hydrolase superfamily. CbbY/CbbZ/Gph/YieH family.</text>
</comment>
<feature type="compositionally biased region" description="Basic and acidic residues" evidence="11">
    <location>
        <begin position="120"/>
        <end position="134"/>
    </location>
</feature>
<reference evidence="12" key="1">
    <citation type="journal article" date="2014" name="Int. J. Syst. Evol. Microbiol.">
        <title>Complete genome sequence of Corynebacterium casei LMG S-19264T (=DSM 44701T), isolated from a smear-ripened cheese.</title>
        <authorList>
            <consortium name="US DOE Joint Genome Institute (JGI-PGF)"/>
            <person name="Walter F."/>
            <person name="Albersmeier A."/>
            <person name="Kalinowski J."/>
            <person name="Ruckert C."/>
        </authorList>
    </citation>
    <scope>NUCLEOTIDE SEQUENCE</scope>
    <source>
        <strain evidence="12">JCM 4784</strain>
    </source>
</reference>
<evidence type="ECO:0000256" key="8">
    <source>
        <dbReference type="ARBA" id="ARBA00044926"/>
    </source>
</evidence>
<dbReference type="PANTHER" id="PTHR46193">
    <property type="entry name" value="6-PHOSPHOGLUCONATE PHOSPHATASE"/>
    <property type="match status" value="1"/>
</dbReference>
<evidence type="ECO:0000256" key="5">
    <source>
        <dbReference type="ARBA" id="ARBA00022842"/>
    </source>
</evidence>
<accession>A0A919DEP7</accession>
<keyword evidence="3" id="KW-0597">Phosphoprotein</keyword>
<evidence type="ECO:0000256" key="2">
    <source>
        <dbReference type="ARBA" id="ARBA00006171"/>
    </source>
</evidence>
<dbReference type="InterPro" id="IPR051600">
    <property type="entry name" value="Beta-PGM-like"/>
</dbReference>
<dbReference type="InterPro" id="IPR010976">
    <property type="entry name" value="B-phosphoglucomutase_hydrolase"/>
</dbReference>
<dbReference type="GO" id="GO:0016787">
    <property type="term" value="F:hydrolase activity"/>
    <property type="evidence" value="ECO:0007669"/>
    <property type="project" value="UniProtKB-KW"/>
</dbReference>
<evidence type="ECO:0000256" key="11">
    <source>
        <dbReference type="SAM" id="MobiDB-lite"/>
    </source>
</evidence>
<reference evidence="12" key="2">
    <citation type="submission" date="2020-09" db="EMBL/GenBank/DDBJ databases">
        <authorList>
            <person name="Sun Q."/>
            <person name="Ohkuma M."/>
        </authorList>
    </citation>
    <scope>NUCLEOTIDE SEQUENCE</scope>
    <source>
        <strain evidence="12">JCM 4784</strain>
    </source>
</reference>
<dbReference type="InterPro" id="IPR036412">
    <property type="entry name" value="HAD-like_sf"/>
</dbReference>
<dbReference type="InterPro" id="IPR023198">
    <property type="entry name" value="PGP-like_dom2"/>
</dbReference>
<proteinExistence type="inferred from homology"/>
<dbReference type="SFLD" id="SFLDS00003">
    <property type="entry name" value="Haloacid_Dehalogenase"/>
    <property type="match status" value="1"/>
</dbReference>
<keyword evidence="13" id="KW-1185">Reference proteome</keyword>
<keyword evidence="4" id="KW-0479">Metal-binding</keyword>
<dbReference type="GO" id="GO:0046872">
    <property type="term" value="F:metal ion binding"/>
    <property type="evidence" value="ECO:0007669"/>
    <property type="project" value="UniProtKB-KW"/>
</dbReference>
<sequence length="286" mass="30423">MRPPGPGGRTRTPEGAGRAHHLVDHCLTGKVPCMTTHGSHLTQLGLPGTIRACLFDLDGVITKTAVVHAAAWKEAFDAFLREREGDGFRPFDASAEYDEYVDGKPRADGVRDFLASRGIELPEGRPDDPPDRPTVHGVGNRKNEILLEKIRTGGVEAYDGTLRYLEAVRAAGLRTAVVSSSANCRDVLRSIDAESLFDVRIDGVVAAERQLPGKPRPDTFLAAAKDLGVDPGAAAVFEDALAGMDAGRSGHFGYVVGVDRVGQADALRAHGADRVVRDLAELGGEA</sequence>
<evidence type="ECO:0000313" key="12">
    <source>
        <dbReference type="EMBL" id="GHE35909.1"/>
    </source>
</evidence>
<gene>
    <name evidence="12" type="ORF">GCM10018785_02020</name>
</gene>
<evidence type="ECO:0000256" key="4">
    <source>
        <dbReference type="ARBA" id="ARBA00022723"/>
    </source>
</evidence>
<dbReference type="Pfam" id="PF00702">
    <property type="entry name" value="Hydrolase"/>
    <property type="match status" value="1"/>
</dbReference>
<dbReference type="SFLD" id="SFLDG01129">
    <property type="entry name" value="C1.5:_HAD__Beta-PGM__Phosphata"/>
    <property type="match status" value="1"/>
</dbReference>
<name>A0A919DEP7_9ACTN</name>
<keyword evidence="12" id="KW-0378">Hydrolase</keyword>
<evidence type="ECO:0000256" key="10">
    <source>
        <dbReference type="ARBA" id="ARBA00044991"/>
    </source>
</evidence>
<dbReference type="InterPro" id="IPR006439">
    <property type="entry name" value="HAD-SF_hydro_IA"/>
</dbReference>
<dbReference type="SUPFAM" id="SSF56784">
    <property type="entry name" value="HAD-like"/>
    <property type="match status" value="1"/>
</dbReference>
<evidence type="ECO:0000256" key="3">
    <source>
        <dbReference type="ARBA" id="ARBA00022553"/>
    </source>
</evidence>
<comment type="catalytic activity">
    <reaction evidence="8">
        <text>beta-D-glucose 1-phosphate = beta-D-glucose 6-phosphate</text>
        <dbReference type="Rhea" id="RHEA:20113"/>
        <dbReference type="ChEBI" id="CHEBI:57684"/>
        <dbReference type="ChEBI" id="CHEBI:58247"/>
        <dbReference type="EC" id="5.4.2.6"/>
    </reaction>
</comment>
<dbReference type="Proteomes" id="UP000608024">
    <property type="component" value="Unassembled WGS sequence"/>
</dbReference>
<dbReference type="Gene3D" id="3.40.50.1000">
    <property type="entry name" value="HAD superfamily/HAD-like"/>
    <property type="match status" value="1"/>
</dbReference>
<evidence type="ECO:0000256" key="6">
    <source>
        <dbReference type="ARBA" id="ARBA00023235"/>
    </source>
</evidence>
<organism evidence="12 13">
    <name type="scientific">Streptomyces longispororuber</name>
    <dbReference type="NCBI Taxonomy" id="68230"/>
    <lineage>
        <taxon>Bacteria</taxon>
        <taxon>Bacillati</taxon>
        <taxon>Actinomycetota</taxon>
        <taxon>Actinomycetes</taxon>
        <taxon>Kitasatosporales</taxon>
        <taxon>Streptomycetaceae</taxon>
        <taxon>Streptomyces</taxon>
    </lineage>
</organism>
<dbReference type="NCBIfam" id="TIGR02009">
    <property type="entry name" value="PGMB-YQAB-SF"/>
    <property type="match status" value="1"/>
</dbReference>
<dbReference type="EMBL" id="BNBT01000002">
    <property type="protein sequence ID" value="GHE35909.1"/>
    <property type="molecule type" value="Genomic_DNA"/>
</dbReference>
<dbReference type="PANTHER" id="PTHR46193:SF18">
    <property type="entry name" value="HEXITOL PHOSPHATASE B"/>
    <property type="match status" value="1"/>
</dbReference>
<dbReference type="Gene3D" id="1.10.150.240">
    <property type="entry name" value="Putative phosphatase, domain 2"/>
    <property type="match status" value="1"/>
</dbReference>
<dbReference type="EC" id="5.4.2.6" evidence="9"/>
<evidence type="ECO:0000256" key="9">
    <source>
        <dbReference type="ARBA" id="ARBA00044968"/>
    </source>
</evidence>
<dbReference type="NCBIfam" id="TIGR01509">
    <property type="entry name" value="HAD-SF-IA-v3"/>
    <property type="match status" value="1"/>
</dbReference>
<keyword evidence="6" id="KW-0413">Isomerase</keyword>
<protein>
    <recommendedName>
        <fullName evidence="10">Beta-phosphoglucomutase</fullName>
        <ecNumber evidence="9">5.4.2.6</ecNumber>
    </recommendedName>
</protein>
<evidence type="ECO:0000256" key="1">
    <source>
        <dbReference type="ARBA" id="ARBA00001946"/>
    </source>
</evidence>
<dbReference type="GO" id="GO:0008801">
    <property type="term" value="F:beta-phosphoglucomutase activity"/>
    <property type="evidence" value="ECO:0007669"/>
    <property type="project" value="UniProtKB-EC"/>
</dbReference>
<keyword evidence="7" id="KW-0119">Carbohydrate metabolism</keyword>
<evidence type="ECO:0000256" key="7">
    <source>
        <dbReference type="ARBA" id="ARBA00023277"/>
    </source>
</evidence>
<dbReference type="AlphaFoldDB" id="A0A919DEP7"/>